<organism evidence="3">
    <name type="scientific">Arundo donax</name>
    <name type="common">Giant reed</name>
    <name type="synonym">Donax arundinaceus</name>
    <dbReference type="NCBI Taxonomy" id="35708"/>
    <lineage>
        <taxon>Eukaryota</taxon>
        <taxon>Viridiplantae</taxon>
        <taxon>Streptophyta</taxon>
        <taxon>Embryophyta</taxon>
        <taxon>Tracheophyta</taxon>
        <taxon>Spermatophyta</taxon>
        <taxon>Magnoliopsida</taxon>
        <taxon>Liliopsida</taxon>
        <taxon>Poales</taxon>
        <taxon>Poaceae</taxon>
        <taxon>PACMAD clade</taxon>
        <taxon>Arundinoideae</taxon>
        <taxon>Arundineae</taxon>
        <taxon>Arundo</taxon>
    </lineage>
</organism>
<accession>A0A0A9AC23</accession>
<reference evidence="3" key="1">
    <citation type="submission" date="2014-09" db="EMBL/GenBank/DDBJ databases">
        <authorList>
            <person name="Magalhaes I.L.F."/>
            <person name="Oliveira U."/>
            <person name="Santos F.R."/>
            <person name="Vidigal T.H.D.A."/>
            <person name="Brescovit A.D."/>
            <person name="Santos A.J."/>
        </authorList>
    </citation>
    <scope>NUCLEOTIDE SEQUENCE</scope>
    <source>
        <tissue evidence="3">Shoot tissue taken approximately 20 cm above the soil surface</tissue>
    </source>
</reference>
<proteinExistence type="predicted"/>
<feature type="region of interest" description="Disordered" evidence="1">
    <location>
        <begin position="41"/>
        <end position="99"/>
    </location>
</feature>
<evidence type="ECO:0000313" key="3">
    <source>
        <dbReference type="EMBL" id="JAD49204.1"/>
    </source>
</evidence>
<feature type="compositionally biased region" description="Low complexity" evidence="1">
    <location>
        <begin position="88"/>
        <end position="99"/>
    </location>
</feature>
<sequence length="99" mass="10938">MLICWKLLDSLALLSFTNRPMPPHAKIQPYPRCRRRTKLSAASSRTLTPFLPIAHHHNPPLEHREAPNPPLPSHLQTAAAATELTGEPRVSSSPVPSPN</sequence>
<evidence type="ECO:0000256" key="1">
    <source>
        <dbReference type="SAM" id="MobiDB-lite"/>
    </source>
</evidence>
<feature type="signal peptide" evidence="2">
    <location>
        <begin position="1"/>
        <end position="17"/>
    </location>
</feature>
<evidence type="ECO:0000256" key="2">
    <source>
        <dbReference type="SAM" id="SignalP"/>
    </source>
</evidence>
<dbReference type="EMBL" id="GBRH01248691">
    <property type="protein sequence ID" value="JAD49204.1"/>
    <property type="molecule type" value="Transcribed_RNA"/>
</dbReference>
<dbReference type="AlphaFoldDB" id="A0A0A9AC23"/>
<reference evidence="3" key="2">
    <citation type="journal article" date="2015" name="Data Brief">
        <title>Shoot transcriptome of the giant reed, Arundo donax.</title>
        <authorList>
            <person name="Barrero R.A."/>
            <person name="Guerrero F.D."/>
            <person name="Moolhuijzen P."/>
            <person name="Goolsby J.A."/>
            <person name="Tidwell J."/>
            <person name="Bellgard S.E."/>
            <person name="Bellgard M.I."/>
        </authorList>
    </citation>
    <scope>NUCLEOTIDE SEQUENCE</scope>
    <source>
        <tissue evidence="3">Shoot tissue taken approximately 20 cm above the soil surface</tissue>
    </source>
</reference>
<protein>
    <submittedName>
        <fullName evidence="3">Uncharacterized protein</fullName>
    </submittedName>
</protein>
<name>A0A0A9AC23_ARUDO</name>
<keyword evidence="2" id="KW-0732">Signal</keyword>
<feature type="chain" id="PRO_5002042591" evidence="2">
    <location>
        <begin position="18"/>
        <end position="99"/>
    </location>
</feature>